<evidence type="ECO:0000313" key="2">
    <source>
        <dbReference type="Proteomes" id="UP000019141"/>
    </source>
</evidence>
<dbReference type="AlphaFoldDB" id="W4LKN8"/>
<dbReference type="SUPFAM" id="SSF110857">
    <property type="entry name" value="Gamma-glutamyl cyclotransferase-like"/>
    <property type="match status" value="1"/>
</dbReference>
<name>W4LKN8_ENTF1</name>
<evidence type="ECO:0000313" key="1">
    <source>
        <dbReference type="EMBL" id="ETW98547.1"/>
    </source>
</evidence>
<protein>
    <recommendedName>
        <fullName evidence="3">Gamma-glutamylcyclotransferase AIG2-like domain-containing protein</fullName>
    </recommendedName>
</protein>
<dbReference type="Proteomes" id="UP000019141">
    <property type="component" value="Unassembled WGS sequence"/>
</dbReference>
<comment type="caution">
    <text evidence="1">The sequence shown here is derived from an EMBL/GenBank/DDBJ whole genome shotgun (WGS) entry which is preliminary data.</text>
</comment>
<organism evidence="1 2">
    <name type="scientific">Entotheonella factor</name>
    <dbReference type="NCBI Taxonomy" id="1429438"/>
    <lineage>
        <taxon>Bacteria</taxon>
        <taxon>Pseudomonadati</taxon>
        <taxon>Nitrospinota/Tectimicrobiota group</taxon>
        <taxon>Candidatus Tectimicrobiota</taxon>
        <taxon>Candidatus Entotheonellia</taxon>
        <taxon>Candidatus Entotheonellales</taxon>
        <taxon>Candidatus Entotheonellaceae</taxon>
        <taxon>Candidatus Entotheonella</taxon>
    </lineage>
</organism>
<accession>W4LKN8</accession>
<dbReference type="Gene3D" id="3.10.490.10">
    <property type="entry name" value="Gamma-glutamyl cyclotransferase-like"/>
    <property type="match status" value="1"/>
</dbReference>
<dbReference type="InterPro" id="IPR036568">
    <property type="entry name" value="GGCT-like_sf"/>
</dbReference>
<dbReference type="EMBL" id="AZHW01000542">
    <property type="protein sequence ID" value="ETW98547.1"/>
    <property type="molecule type" value="Genomic_DNA"/>
</dbReference>
<sequence length="144" mass="16357">MPRHPVDVFFYGSYINFEVLAEVNILERPHQVAWLPGYKLVISPLANMVPDPSSTAFGMMTQLDHDELDRLYGEHARKRLGEIYLPEAVLVYTGANVMRPALTYIAHDMAPARPAPDYVDRILRPAQGYGFPSDYLAYIESFKP</sequence>
<dbReference type="HOGENOM" id="CLU_1792935_0_0_7"/>
<proteinExistence type="predicted"/>
<gene>
    <name evidence="1" type="ORF">ETSY1_18335</name>
</gene>
<dbReference type="CDD" id="cd06661">
    <property type="entry name" value="GGCT_like"/>
    <property type="match status" value="1"/>
</dbReference>
<dbReference type="InterPro" id="IPR013024">
    <property type="entry name" value="GGCT-like"/>
</dbReference>
<keyword evidence="2" id="KW-1185">Reference proteome</keyword>
<evidence type="ECO:0008006" key="3">
    <source>
        <dbReference type="Google" id="ProtNLM"/>
    </source>
</evidence>
<reference evidence="1 2" key="1">
    <citation type="journal article" date="2014" name="Nature">
        <title>An environmental bacterial taxon with a large and distinct metabolic repertoire.</title>
        <authorList>
            <person name="Wilson M.C."/>
            <person name="Mori T."/>
            <person name="Ruckert C."/>
            <person name="Uria A.R."/>
            <person name="Helf M.J."/>
            <person name="Takada K."/>
            <person name="Gernert C."/>
            <person name="Steffens U.A."/>
            <person name="Heycke N."/>
            <person name="Schmitt S."/>
            <person name="Rinke C."/>
            <person name="Helfrich E.J."/>
            <person name="Brachmann A.O."/>
            <person name="Gurgui C."/>
            <person name="Wakimoto T."/>
            <person name="Kracht M."/>
            <person name="Crusemann M."/>
            <person name="Hentschel U."/>
            <person name="Abe I."/>
            <person name="Matsunaga S."/>
            <person name="Kalinowski J."/>
            <person name="Takeyama H."/>
            <person name="Piel J."/>
        </authorList>
    </citation>
    <scope>NUCLEOTIDE SEQUENCE [LARGE SCALE GENOMIC DNA]</scope>
    <source>
        <strain evidence="2">TSY1</strain>
    </source>
</reference>